<reference evidence="1 2" key="1">
    <citation type="submission" date="2019-03" db="EMBL/GenBank/DDBJ databases">
        <title>Genomic Encyclopedia of Type Strains, Phase III (KMG-III): the genomes of soil and plant-associated and newly described type strains.</title>
        <authorList>
            <person name="Whitman W."/>
        </authorList>
    </citation>
    <scope>NUCLEOTIDE SEQUENCE [LARGE SCALE GENOMIC DNA]</scope>
    <source>
        <strain evidence="1 2">VKMAc-2574</strain>
    </source>
</reference>
<evidence type="ECO:0000313" key="1">
    <source>
        <dbReference type="EMBL" id="TDW93910.1"/>
    </source>
</evidence>
<protein>
    <submittedName>
        <fullName evidence="1">Uncharacterized protein</fullName>
    </submittedName>
</protein>
<dbReference type="EMBL" id="SODU01000001">
    <property type="protein sequence ID" value="TDW93910.1"/>
    <property type="molecule type" value="Genomic_DNA"/>
</dbReference>
<gene>
    <name evidence="1" type="ORF">EV137_1207</name>
</gene>
<comment type="caution">
    <text evidence="1">The sequence shown here is derived from an EMBL/GenBank/DDBJ whole genome shotgun (WGS) entry which is preliminary data.</text>
</comment>
<organism evidence="1 2">
    <name type="scientific">Kribbella pratensis</name>
    <dbReference type="NCBI Taxonomy" id="2512112"/>
    <lineage>
        <taxon>Bacteria</taxon>
        <taxon>Bacillati</taxon>
        <taxon>Actinomycetota</taxon>
        <taxon>Actinomycetes</taxon>
        <taxon>Propionibacteriales</taxon>
        <taxon>Kribbellaceae</taxon>
        <taxon>Kribbella</taxon>
    </lineage>
</organism>
<proteinExistence type="predicted"/>
<accession>A0ABY2FMS3</accession>
<evidence type="ECO:0000313" key="2">
    <source>
        <dbReference type="Proteomes" id="UP000295060"/>
    </source>
</evidence>
<sequence length="42" mass="4668">MSGLMWNLLGRLVRRGAAPPGIERPGGGWISAFAYLSWPLRR</sequence>
<name>A0ABY2FMS3_9ACTN</name>
<keyword evidence="2" id="KW-1185">Reference proteome</keyword>
<dbReference type="Proteomes" id="UP000295060">
    <property type="component" value="Unassembled WGS sequence"/>
</dbReference>